<comment type="caution">
    <text evidence="2">The sequence shown here is derived from an EMBL/GenBank/DDBJ whole genome shotgun (WGS) entry which is preliminary data.</text>
</comment>
<evidence type="ECO:0000313" key="3">
    <source>
        <dbReference type="Proteomes" id="UP000608513"/>
    </source>
</evidence>
<dbReference type="Pfam" id="PF11174">
    <property type="entry name" value="DUF2970"/>
    <property type="match status" value="1"/>
</dbReference>
<feature type="transmembrane region" description="Helical" evidence="1">
    <location>
        <begin position="32"/>
        <end position="57"/>
    </location>
</feature>
<keyword evidence="1" id="KW-1133">Transmembrane helix</keyword>
<proteinExistence type="predicted"/>
<keyword evidence="3" id="KW-1185">Reference proteome</keyword>
<protein>
    <submittedName>
        <fullName evidence="2">DUF2970 domain-containing protein</fullName>
    </submittedName>
</protein>
<evidence type="ECO:0000313" key="2">
    <source>
        <dbReference type="EMBL" id="MBC5785280.1"/>
    </source>
</evidence>
<evidence type="ECO:0000256" key="1">
    <source>
        <dbReference type="SAM" id="Phobius"/>
    </source>
</evidence>
<dbReference type="RefSeq" id="WP_187078019.1">
    <property type="nucleotide sequence ID" value="NZ_JACORT010000009.1"/>
</dbReference>
<dbReference type="Proteomes" id="UP000608513">
    <property type="component" value="Unassembled WGS sequence"/>
</dbReference>
<dbReference type="InterPro" id="IPR021344">
    <property type="entry name" value="DUF2970"/>
</dbReference>
<dbReference type="AlphaFoldDB" id="A0A923MU98"/>
<name>A0A923MU98_9BURK</name>
<dbReference type="EMBL" id="JACORT010000009">
    <property type="protein sequence ID" value="MBC5785280.1"/>
    <property type="molecule type" value="Genomic_DNA"/>
</dbReference>
<reference evidence="2" key="1">
    <citation type="submission" date="2020-08" db="EMBL/GenBank/DDBJ databases">
        <title>Ramlibacter sp. USB13 16S ribosomal RNA gene genome sequencing and assembly.</title>
        <authorList>
            <person name="Kang M."/>
        </authorList>
    </citation>
    <scope>NUCLEOTIDE SEQUENCE</scope>
    <source>
        <strain evidence="2">USB13</strain>
    </source>
</reference>
<sequence>MRLLHTFKAVLWAFFGVRKRSGYEEDLGKLSPFAIIGVALVLVLLFIGGLIALVNWVV</sequence>
<keyword evidence="1" id="KW-0472">Membrane</keyword>
<gene>
    <name evidence="2" type="ORF">H8N03_20200</name>
</gene>
<organism evidence="2 3">
    <name type="scientific">Ramlibacter cellulosilyticus</name>
    <dbReference type="NCBI Taxonomy" id="2764187"/>
    <lineage>
        <taxon>Bacteria</taxon>
        <taxon>Pseudomonadati</taxon>
        <taxon>Pseudomonadota</taxon>
        <taxon>Betaproteobacteria</taxon>
        <taxon>Burkholderiales</taxon>
        <taxon>Comamonadaceae</taxon>
        <taxon>Ramlibacter</taxon>
    </lineage>
</organism>
<accession>A0A923MU98</accession>
<keyword evidence="1" id="KW-0812">Transmembrane</keyword>